<evidence type="ECO:0000256" key="1">
    <source>
        <dbReference type="SAM" id="MobiDB-lite"/>
    </source>
</evidence>
<protein>
    <submittedName>
        <fullName evidence="3">Uncharacterized protein</fullName>
    </submittedName>
</protein>
<keyword evidence="4" id="KW-1185">Reference proteome</keyword>
<dbReference type="EMBL" id="KZ772735">
    <property type="protein sequence ID" value="PTQ36451.1"/>
    <property type="molecule type" value="Genomic_DNA"/>
</dbReference>
<feature type="compositionally biased region" description="Pro residues" evidence="1">
    <location>
        <begin position="23"/>
        <end position="50"/>
    </location>
</feature>
<evidence type="ECO:0000313" key="3">
    <source>
        <dbReference type="EMBL" id="PTQ36451.1"/>
    </source>
</evidence>
<organism evidence="3 4">
    <name type="scientific">Marchantia polymorpha</name>
    <name type="common">Common liverwort</name>
    <name type="synonym">Marchantia aquatica</name>
    <dbReference type="NCBI Taxonomy" id="3197"/>
    <lineage>
        <taxon>Eukaryota</taxon>
        <taxon>Viridiplantae</taxon>
        <taxon>Streptophyta</taxon>
        <taxon>Embryophyta</taxon>
        <taxon>Marchantiophyta</taxon>
        <taxon>Marchantiopsida</taxon>
        <taxon>Marchantiidae</taxon>
        <taxon>Marchantiales</taxon>
        <taxon>Marchantiaceae</taxon>
        <taxon>Marchantia</taxon>
    </lineage>
</organism>
<gene>
    <name evidence="3" type="ORF">MARPO_0063s0001</name>
</gene>
<keyword evidence="2" id="KW-0732">Signal</keyword>
<name>A0A2R6WRH3_MARPO</name>
<feature type="region of interest" description="Disordered" evidence="1">
    <location>
        <begin position="21"/>
        <end position="62"/>
    </location>
</feature>
<feature type="compositionally biased region" description="Polar residues" evidence="1">
    <location>
        <begin position="84"/>
        <end position="105"/>
    </location>
</feature>
<accession>A0A2R6WRH3</accession>
<reference evidence="4" key="1">
    <citation type="journal article" date="2017" name="Cell">
        <title>Insights into land plant evolution garnered from the Marchantia polymorpha genome.</title>
        <authorList>
            <person name="Bowman J.L."/>
            <person name="Kohchi T."/>
            <person name="Yamato K.T."/>
            <person name="Jenkins J."/>
            <person name="Shu S."/>
            <person name="Ishizaki K."/>
            <person name="Yamaoka S."/>
            <person name="Nishihama R."/>
            <person name="Nakamura Y."/>
            <person name="Berger F."/>
            <person name="Adam C."/>
            <person name="Aki S.S."/>
            <person name="Althoff F."/>
            <person name="Araki T."/>
            <person name="Arteaga-Vazquez M.A."/>
            <person name="Balasubrmanian S."/>
            <person name="Barry K."/>
            <person name="Bauer D."/>
            <person name="Boehm C.R."/>
            <person name="Briginshaw L."/>
            <person name="Caballero-Perez J."/>
            <person name="Catarino B."/>
            <person name="Chen F."/>
            <person name="Chiyoda S."/>
            <person name="Chovatia M."/>
            <person name="Davies K.M."/>
            <person name="Delmans M."/>
            <person name="Demura T."/>
            <person name="Dierschke T."/>
            <person name="Dolan L."/>
            <person name="Dorantes-Acosta A.E."/>
            <person name="Eklund D.M."/>
            <person name="Florent S.N."/>
            <person name="Flores-Sandoval E."/>
            <person name="Fujiyama A."/>
            <person name="Fukuzawa H."/>
            <person name="Galik B."/>
            <person name="Grimanelli D."/>
            <person name="Grimwood J."/>
            <person name="Grossniklaus U."/>
            <person name="Hamada T."/>
            <person name="Haseloff J."/>
            <person name="Hetherington A.J."/>
            <person name="Higo A."/>
            <person name="Hirakawa Y."/>
            <person name="Hundley H.N."/>
            <person name="Ikeda Y."/>
            <person name="Inoue K."/>
            <person name="Inoue S.I."/>
            <person name="Ishida S."/>
            <person name="Jia Q."/>
            <person name="Kakita M."/>
            <person name="Kanazawa T."/>
            <person name="Kawai Y."/>
            <person name="Kawashima T."/>
            <person name="Kennedy M."/>
            <person name="Kinose K."/>
            <person name="Kinoshita T."/>
            <person name="Kohara Y."/>
            <person name="Koide E."/>
            <person name="Komatsu K."/>
            <person name="Kopischke S."/>
            <person name="Kubo M."/>
            <person name="Kyozuka J."/>
            <person name="Lagercrantz U."/>
            <person name="Lin S.S."/>
            <person name="Lindquist E."/>
            <person name="Lipzen A.M."/>
            <person name="Lu C.W."/>
            <person name="De Luna E."/>
            <person name="Martienssen R.A."/>
            <person name="Minamino N."/>
            <person name="Mizutani M."/>
            <person name="Mizutani M."/>
            <person name="Mochizuki N."/>
            <person name="Monte I."/>
            <person name="Mosher R."/>
            <person name="Nagasaki H."/>
            <person name="Nakagami H."/>
            <person name="Naramoto S."/>
            <person name="Nishitani K."/>
            <person name="Ohtani M."/>
            <person name="Okamoto T."/>
            <person name="Okumura M."/>
            <person name="Phillips J."/>
            <person name="Pollak B."/>
            <person name="Reinders A."/>
            <person name="Rovekamp M."/>
            <person name="Sano R."/>
            <person name="Sawa S."/>
            <person name="Schmid M.W."/>
            <person name="Shirakawa M."/>
            <person name="Solano R."/>
            <person name="Spunde A."/>
            <person name="Suetsugu N."/>
            <person name="Sugano S."/>
            <person name="Sugiyama A."/>
            <person name="Sun R."/>
            <person name="Suzuki Y."/>
            <person name="Takenaka M."/>
            <person name="Takezawa D."/>
            <person name="Tomogane H."/>
            <person name="Tsuzuki M."/>
            <person name="Ueda T."/>
            <person name="Umeda M."/>
            <person name="Ward J.M."/>
            <person name="Watanabe Y."/>
            <person name="Yazaki K."/>
            <person name="Yokoyama R."/>
            <person name="Yoshitake Y."/>
            <person name="Yotsui I."/>
            <person name="Zachgo S."/>
            <person name="Schmutz J."/>
        </authorList>
    </citation>
    <scope>NUCLEOTIDE SEQUENCE [LARGE SCALE GENOMIC DNA]</scope>
    <source>
        <strain evidence="4">Tak-1</strain>
    </source>
</reference>
<feature type="region of interest" description="Disordered" evidence="1">
    <location>
        <begin position="84"/>
        <end position="155"/>
    </location>
</feature>
<feature type="chain" id="PRO_5015346647" evidence="2">
    <location>
        <begin position="23"/>
        <end position="155"/>
    </location>
</feature>
<proteinExistence type="predicted"/>
<evidence type="ECO:0000256" key="2">
    <source>
        <dbReference type="SAM" id="SignalP"/>
    </source>
</evidence>
<feature type="non-terminal residue" evidence="3">
    <location>
        <position position="1"/>
    </location>
</feature>
<dbReference type="AlphaFoldDB" id="A0A2R6WRH3"/>
<dbReference type="Proteomes" id="UP000244005">
    <property type="component" value="Unassembled WGS sequence"/>
</dbReference>
<feature type="signal peptide" evidence="2">
    <location>
        <begin position="1"/>
        <end position="22"/>
    </location>
</feature>
<evidence type="ECO:0000313" key="4">
    <source>
        <dbReference type="Proteomes" id="UP000244005"/>
    </source>
</evidence>
<sequence length="155" mass="16686">SPRPRLPPPFRLALALLYSSLPFPSPAPPPPPPPPVAFPPSLPPPPPPPSQASEIRRSDDQAAALHNAEQRRGLVWYARSESTNIGRGLQNQPRPNQKATPSHPNKNLLARRPSHPPPSSSVPDGTITSLSPPLALALDRPRKRTAFAPPSIRAL</sequence>